<evidence type="ECO:0000313" key="11">
    <source>
        <dbReference type="EnsemblMetazoa" id="Aqu2.1.24074_001"/>
    </source>
</evidence>
<dbReference type="InterPro" id="IPR003961">
    <property type="entry name" value="FN3_dom"/>
</dbReference>
<protein>
    <recommendedName>
        <fullName evidence="10">Fibronectin type-III domain-containing protein</fullName>
    </recommendedName>
</protein>
<keyword evidence="5" id="KW-1133">Transmembrane helix</keyword>
<dbReference type="SUPFAM" id="SSF49265">
    <property type="entry name" value="Fibronectin type III"/>
    <property type="match status" value="1"/>
</dbReference>
<evidence type="ECO:0000256" key="8">
    <source>
        <dbReference type="SAM" id="MobiDB-lite"/>
    </source>
</evidence>
<keyword evidence="9" id="KW-0732">Signal</keyword>
<dbReference type="eggNOG" id="KOG3513">
    <property type="taxonomic scope" value="Eukaryota"/>
</dbReference>
<evidence type="ECO:0000256" key="5">
    <source>
        <dbReference type="ARBA" id="ARBA00022989"/>
    </source>
</evidence>
<keyword evidence="6" id="KW-0472">Membrane</keyword>
<evidence type="ECO:0000256" key="3">
    <source>
        <dbReference type="ARBA" id="ARBA00022741"/>
    </source>
</evidence>
<dbReference type="EnsemblMetazoa" id="Aqu2.1.24074_001">
    <property type="protein sequence ID" value="Aqu2.1.24074_001"/>
    <property type="gene ID" value="Aqu2.1.24074"/>
</dbReference>
<evidence type="ECO:0000256" key="4">
    <source>
        <dbReference type="ARBA" id="ARBA00022840"/>
    </source>
</evidence>
<keyword evidence="4" id="KW-0067">ATP-binding</keyword>
<organism evidence="11">
    <name type="scientific">Amphimedon queenslandica</name>
    <name type="common">Sponge</name>
    <dbReference type="NCBI Taxonomy" id="400682"/>
    <lineage>
        <taxon>Eukaryota</taxon>
        <taxon>Metazoa</taxon>
        <taxon>Porifera</taxon>
        <taxon>Demospongiae</taxon>
        <taxon>Heteroscleromorpha</taxon>
        <taxon>Haplosclerida</taxon>
        <taxon>Niphatidae</taxon>
        <taxon>Amphimedon</taxon>
    </lineage>
</organism>
<evidence type="ECO:0000259" key="10">
    <source>
        <dbReference type="PROSITE" id="PS50853"/>
    </source>
</evidence>
<accession>A0A1X7U9A9</accession>
<dbReference type="GO" id="GO:0005524">
    <property type="term" value="F:ATP binding"/>
    <property type="evidence" value="ECO:0007669"/>
    <property type="project" value="UniProtKB-KW"/>
</dbReference>
<sequence length="302" mass="32081">MSAHYRVLGLSLLTVLAIGVSGQCIDNPAVLPQVKSIGFASVESVSMIVLWEPCMISQPIDGYYLTYTNITSNTSYTIDIDGGDNITYPLTGLIPYTNYAVSIRPYNGIPIQSRIQLTAESTPGVISDLMQTNASLTEISISWNPPIMPNGIITVYEIRYRESTSSGPYTVTNTTNTEYSIVGLIPNIGYTIGVRAYTSIGPGEWTSLTNETASSSTSMNLETTSTASIKKSSSMLITSSSIASRTSTISSMTTILATSTSTTSSSTSSAYSPQSSHSSTVSSTTAVASTYSMTSIESSTKY</sequence>
<proteinExistence type="predicted"/>
<dbReference type="Gene3D" id="2.60.40.10">
    <property type="entry name" value="Immunoglobulins"/>
    <property type="match status" value="2"/>
</dbReference>
<dbReference type="Pfam" id="PF00041">
    <property type="entry name" value="fn3"/>
    <property type="match status" value="2"/>
</dbReference>
<evidence type="ECO:0000256" key="6">
    <source>
        <dbReference type="ARBA" id="ARBA00023136"/>
    </source>
</evidence>
<dbReference type="PANTHER" id="PTHR46877">
    <property type="entry name" value="EPH RECEPTOR A5"/>
    <property type="match status" value="1"/>
</dbReference>
<dbReference type="PRINTS" id="PR00014">
    <property type="entry name" value="FNTYPEIII"/>
</dbReference>
<evidence type="ECO:0000256" key="2">
    <source>
        <dbReference type="ARBA" id="ARBA00022692"/>
    </source>
</evidence>
<keyword evidence="3" id="KW-0547">Nucleotide-binding</keyword>
<dbReference type="InterPro" id="IPR036116">
    <property type="entry name" value="FN3_sf"/>
</dbReference>
<dbReference type="PANTHER" id="PTHR46877:SF14">
    <property type="entry name" value="RECEPTOR PROTEIN-TYROSINE KINASE"/>
    <property type="match status" value="1"/>
</dbReference>
<dbReference type="InterPro" id="IPR013783">
    <property type="entry name" value="Ig-like_fold"/>
</dbReference>
<dbReference type="InParanoid" id="A0A1X7U9A9"/>
<dbReference type="PROSITE" id="PS50853">
    <property type="entry name" value="FN3"/>
    <property type="match status" value="2"/>
</dbReference>
<dbReference type="STRING" id="400682.A0A1X7U9A9"/>
<evidence type="ECO:0000256" key="7">
    <source>
        <dbReference type="ARBA" id="ARBA00023170"/>
    </source>
</evidence>
<dbReference type="SMART" id="SM00060">
    <property type="entry name" value="FN3"/>
    <property type="match status" value="2"/>
</dbReference>
<feature type="signal peptide" evidence="9">
    <location>
        <begin position="1"/>
        <end position="22"/>
    </location>
</feature>
<keyword evidence="7" id="KW-0675">Receptor</keyword>
<dbReference type="InterPro" id="IPR050449">
    <property type="entry name" value="Ephrin_rcpt_TKs"/>
</dbReference>
<keyword evidence="2" id="KW-0812">Transmembrane</keyword>
<comment type="subcellular location">
    <subcellularLocation>
        <location evidence="1">Membrane</location>
        <topology evidence="1">Single-pass membrane protein</topology>
    </subcellularLocation>
</comment>
<dbReference type="CDD" id="cd00063">
    <property type="entry name" value="FN3"/>
    <property type="match status" value="2"/>
</dbReference>
<evidence type="ECO:0000256" key="9">
    <source>
        <dbReference type="SAM" id="SignalP"/>
    </source>
</evidence>
<feature type="domain" description="Fibronectin type-III" evidence="10">
    <location>
        <begin position="28"/>
        <end position="121"/>
    </location>
</feature>
<dbReference type="AlphaFoldDB" id="A0A1X7U9A9"/>
<dbReference type="GO" id="GO:0005886">
    <property type="term" value="C:plasma membrane"/>
    <property type="evidence" value="ECO:0007669"/>
    <property type="project" value="TreeGrafter"/>
</dbReference>
<feature type="region of interest" description="Disordered" evidence="8">
    <location>
        <begin position="262"/>
        <end position="283"/>
    </location>
</feature>
<reference evidence="11" key="1">
    <citation type="submission" date="2017-05" db="UniProtKB">
        <authorList>
            <consortium name="EnsemblMetazoa"/>
        </authorList>
    </citation>
    <scope>IDENTIFICATION</scope>
</reference>
<name>A0A1X7U9A9_AMPQE</name>
<feature type="chain" id="PRO_5010868931" description="Fibronectin type-III domain-containing protein" evidence="9">
    <location>
        <begin position="23"/>
        <end position="302"/>
    </location>
</feature>
<evidence type="ECO:0000256" key="1">
    <source>
        <dbReference type="ARBA" id="ARBA00004167"/>
    </source>
</evidence>
<feature type="domain" description="Fibronectin type-III" evidence="10">
    <location>
        <begin position="125"/>
        <end position="216"/>
    </location>
</feature>